<dbReference type="KEGG" id="chq:AQ619_02215"/>
<dbReference type="EMBL" id="CP013002">
    <property type="protein sequence ID" value="ALL12271.1"/>
    <property type="molecule type" value="Genomic_DNA"/>
</dbReference>
<dbReference type="InterPro" id="IPR009784">
    <property type="entry name" value="DUF1349"/>
</dbReference>
<accession>A0A0P0NW66</accession>
<dbReference type="Proteomes" id="UP000056905">
    <property type="component" value="Chromosome"/>
</dbReference>
<dbReference type="PANTHER" id="PTHR35332:SF2">
    <property type="entry name" value="REGULATION OF ENOLASE PROTEIN 1"/>
    <property type="match status" value="1"/>
</dbReference>
<dbReference type="InterPro" id="IPR013320">
    <property type="entry name" value="ConA-like_dom_sf"/>
</dbReference>
<feature type="signal peptide" evidence="1">
    <location>
        <begin position="1"/>
        <end position="24"/>
    </location>
</feature>
<proteinExistence type="predicted"/>
<dbReference type="PROSITE" id="PS51318">
    <property type="entry name" value="TAT"/>
    <property type="match status" value="1"/>
</dbReference>
<feature type="chain" id="PRO_5006052431" description="Regulation of enolase 1" evidence="1">
    <location>
        <begin position="25"/>
        <end position="206"/>
    </location>
</feature>
<evidence type="ECO:0000313" key="3">
    <source>
        <dbReference type="Proteomes" id="UP000056905"/>
    </source>
</evidence>
<evidence type="ECO:0008006" key="4">
    <source>
        <dbReference type="Google" id="ProtNLM"/>
    </source>
</evidence>
<reference evidence="2 3" key="1">
    <citation type="submission" date="2015-10" db="EMBL/GenBank/DDBJ databases">
        <title>Conservation of the essential genome among Caulobacter and Brevundimonas species.</title>
        <authorList>
            <person name="Scott D."/>
            <person name="Ely B."/>
        </authorList>
    </citation>
    <scope>NUCLEOTIDE SEQUENCE [LARGE SCALE GENOMIC DNA]</scope>
    <source>
        <strain evidence="2 3">CB4</strain>
    </source>
</reference>
<keyword evidence="3" id="KW-1185">Reference proteome</keyword>
<dbReference type="AlphaFoldDB" id="A0A0P0NW66"/>
<dbReference type="InterPro" id="IPR006311">
    <property type="entry name" value="TAT_signal"/>
</dbReference>
<dbReference type="Pfam" id="PF07081">
    <property type="entry name" value="DUF1349"/>
    <property type="match status" value="1"/>
</dbReference>
<protein>
    <recommendedName>
        <fullName evidence="4">Regulation of enolase 1</fullName>
    </recommendedName>
</protein>
<name>A0A0P0NW66_9CAUL</name>
<sequence>MILSRRTALVGAGAAALTPSLGRAAEPTAWLNRPKVWTATGSGLSLRAESGSDFWRKTLSEGRNLDSGHFYFREIVGDFISTVTVEADYGADADQTGLMVRVDAETWMKSGIEWLSGQPHAASVFTRDWSDGSVTRLEGWTGPVTLRVTRRGPILTCGYGRTGQALFDARLGYLPMGRSVQLGLTACAPFGPGFEARFSDWAVSSA</sequence>
<organism evidence="2 3">
    <name type="scientific">Caulobacter henricii</name>
    <dbReference type="NCBI Taxonomy" id="69395"/>
    <lineage>
        <taxon>Bacteria</taxon>
        <taxon>Pseudomonadati</taxon>
        <taxon>Pseudomonadota</taxon>
        <taxon>Alphaproteobacteria</taxon>
        <taxon>Caulobacterales</taxon>
        <taxon>Caulobacteraceae</taxon>
        <taxon>Caulobacter</taxon>
    </lineage>
</organism>
<dbReference type="PANTHER" id="PTHR35332">
    <property type="entry name" value="REGULATION OF ENOLASE PROTEIN 1"/>
    <property type="match status" value="1"/>
</dbReference>
<dbReference type="OrthoDB" id="9814707at2"/>
<dbReference type="RefSeq" id="WP_062143653.1">
    <property type="nucleotide sequence ID" value="NZ_CP013002.1"/>
</dbReference>
<evidence type="ECO:0000313" key="2">
    <source>
        <dbReference type="EMBL" id="ALL12271.1"/>
    </source>
</evidence>
<dbReference type="STRING" id="69395.AQ619_02215"/>
<dbReference type="Gene3D" id="2.60.120.200">
    <property type="match status" value="1"/>
</dbReference>
<keyword evidence="1" id="KW-0732">Signal</keyword>
<dbReference type="SUPFAM" id="SSF49899">
    <property type="entry name" value="Concanavalin A-like lectins/glucanases"/>
    <property type="match status" value="1"/>
</dbReference>
<evidence type="ECO:0000256" key="1">
    <source>
        <dbReference type="SAM" id="SignalP"/>
    </source>
</evidence>
<gene>
    <name evidence="2" type="ORF">AQ619_02215</name>
</gene>